<dbReference type="InterPro" id="IPR010514">
    <property type="entry name" value="COX_ARM"/>
</dbReference>
<dbReference type="SUPFAM" id="SSF49503">
    <property type="entry name" value="Cupredoxins"/>
    <property type="match status" value="1"/>
</dbReference>
<evidence type="ECO:0000256" key="8">
    <source>
        <dbReference type="ARBA" id="ARBA00022729"/>
    </source>
</evidence>
<dbReference type="RefSeq" id="WP_394458255.1">
    <property type="nucleotide sequence ID" value="NZ_JBIGHZ010000001.1"/>
</dbReference>
<keyword evidence="9 15" id="KW-0249">Electron transport</keyword>
<feature type="transmembrane region" description="Helical" evidence="16">
    <location>
        <begin position="51"/>
        <end position="75"/>
    </location>
</feature>
<feature type="domain" description="Cytochrome oxidase subunit II copper A binding" evidence="17">
    <location>
        <begin position="141"/>
        <end position="253"/>
    </location>
</feature>
<keyword evidence="12 15" id="KW-0472">Membrane</keyword>
<keyword evidence="5 15" id="KW-1003">Cell membrane</keyword>
<keyword evidence="6 15" id="KW-0679">Respiratory chain</keyword>
<evidence type="ECO:0000256" key="16">
    <source>
        <dbReference type="SAM" id="Phobius"/>
    </source>
</evidence>
<evidence type="ECO:0000256" key="7">
    <source>
        <dbReference type="ARBA" id="ARBA00022692"/>
    </source>
</evidence>
<dbReference type="Proteomes" id="UP001606099">
    <property type="component" value="Unassembled WGS sequence"/>
</dbReference>
<evidence type="ECO:0000256" key="1">
    <source>
        <dbReference type="ARBA" id="ARBA00004418"/>
    </source>
</evidence>
<keyword evidence="20" id="KW-1185">Reference proteome</keyword>
<dbReference type="PROSITE" id="PS50999">
    <property type="entry name" value="COX2_TM"/>
    <property type="match status" value="1"/>
</dbReference>
<evidence type="ECO:0000313" key="19">
    <source>
        <dbReference type="EMBL" id="MFG6446952.1"/>
    </source>
</evidence>
<organism evidence="19 20">
    <name type="scientific">Roseateles rivi</name>
    <dbReference type="NCBI Taxonomy" id="3299028"/>
    <lineage>
        <taxon>Bacteria</taxon>
        <taxon>Pseudomonadati</taxon>
        <taxon>Pseudomonadota</taxon>
        <taxon>Betaproteobacteria</taxon>
        <taxon>Burkholderiales</taxon>
        <taxon>Sphaerotilaceae</taxon>
        <taxon>Roseateles</taxon>
    </lineage>
</organism>
<keyword evidence="14" id="KW-0449">Lipoprotein</keyword>
<keyword evidence="11 15" id="KW-0560">Oxidoreductase</keyword>
<dbReference type="SUPFAM" id="SSF81464">
    <property type="entry name" value="Cytochrome c oxidase subunit II-like, transmembrane region"/>
    <property type="match status" value="1"/>
</dbReference>
<evidence type="ECO:0000256" key="3">
    <source>
        <dbReference type="ARBA" id="ARBA00007866"/>
    </source>
</evidence>
<dbReference type="NCBIfam" id="TIGR01433">
    <property type="entry name" value="CyoA"/>
    <property type="match status" value="1"/>
</dbReference>
<evidence type="ECO:0000256" key="13">
    <source>
        <dbReference type="ARBA" id="ARBA00023139"/>
    </source>
</evidence>
<dbReference type="CDD" id="cd04212">
    <property type="entry name" value="CuRO_UO_II"/>
    <property type="match status" value="1"/>
</dbReference>
<evidence type="ECO:0000256" key="2">
    <source>
        <dbReference type="ARBA" id="ARBA00004651"/>
    </source>
</evidence>
<evidence type="ECO:0000256" key="12">
    <source>
        <dbReference type="ARBA" id="ARBA00023136"/>
    </source>
</evidence>
<evidence type="ECO:0000256" key="9">
    <source>
        <dbReference type="ARBA" id="ARBA00022982"/>
    </source>
</evidence>
<feature type="transmembrane region" description="Helical" evidence="16">
    <location>
        <begin position="96"/>
        <end position="117"/>
    </location>
</feature>
<dbReference type="Gene3D" id="2.60.40.420">
    <property type="entry name" value="Cupredoxins - blue copper proteins"/>
    <property type="match status" value="1"/>
</dbReference>
<gene>
    <name evidence="19" type="primary">cyoA</name>
    <name evidence="19" type="ORF">ACG0Z6_01705</name>
</gene>
<keyword evidence="10 16" id="KW-1133">Transmembrane helix</keyword>
<dbReference type="InterPro" id="IPR045187">
    <property type="entry name" value="CcO_II"/>
</dbReference>
<evidence type="ECO:0000313" key="20">
    <source>
        <dbReference type="Proteomes" id="UP001606099"/>
    </source>
</evidence>
<sequence>MSHQSTPLRDRSHWSRWARLAAALPLAMMLSACNTVVMNPSGDIAAQQAKLIVASTLLMLIIIVPVIALTLLFAWRYRQSNKNATYLPDWDHSTRLELVIWGAPLLIILALGALTWISTHKLDPYRPLERIEPGRPLAADVKPLVVEVVALDWKWLFVYPEQGVATVNELAAPVDRPIQFKITASTVMNSFYVPALAGMIYAMPGMQTELNAVINEPGVYEGFSANFSGDGFSHMRFKFHGLSDAEFQKWVQRNQAEGQTLDRSKYLELEKPSARVPVSRYATVEKGLFDAVLNQCVDSRRMCMGQIMAIDKAGGAGRGSVEGLTVTTWREGRRLVVSSECTPANAASFVALPTQPPSTGN</sequence>
<protein>
    <recommendedName>
        <fullName evidence="15">Ubiquinol oxidase subunit 2</fullName>
    </recommendedName>
</protein>
<keyword evidence="7 16" id="KW-0812">Transmembrane</keyword>
<dbReference type="InterPro" id="IPR008972">
    <property type="entry name" value="Cupredoxin"/>
</dbReference>
<evidence type="ECO:0000256" key="14">
    <source>
        <dbReference type="ARBA" id="ARBA00023288"/>
    </source>
</evidence>
<comment type="caution">
    <text evidence="19">The sequence shown here is derived from an EMBL/GenBank/DDBJ whole genome shotgun (WGS) entry which is preliminary data.</text>
</comment>
<name>A0ABW7FRK3_9BURK</name>
<keyword evidence="8" id="KW-0732">Signal</keyword>
<reference evidence="19 20" key="1">
    <citation type="submission" date="2024-08" db="EMBL/GenBank/DDBJ databases">
        <authorList>
            <person name="Lu H."/>
        </authorList>
    </citation>
    <scope>NUCLEOTIDE SEQUENCE [LARGE SCALE GENOMIC DNA]</scope>
    <source>
        <strain evidence="19 20">BYS180W</strain>
    </source>
</reference>
<evidence type="ECO:0000256" key="6">
    <source>
        <dbReference type="ARBA" id="ARBA00022660"/>
    </source>
</evidence>
<comment type="subcellular location">
    <subcellularLocation>
        <location evidence="2">Cell membrane</location>
        <topology evidence="2">Multi-pass membrane protein</topology>
    </subcellularLocation>
    <subcellularLocation>
        <location evidence="1">Periplasm</location>
    </subcellularLocation>
</comment>
<evidence type="ECO:0000256" key="4">
    <source>
        <dbReference type="ARBA" id="ARBA00022448"/>
    </source>
</evidence>
<dbReference type="InterPro" id="IPR002429">
    <property type="entry name" value="CcO_II-like_C"/>
</dbReference>
<evidence type="ECO:0000256" key="15">
    <source>
        <dbReference type="PIRNR" id="PIRNR000292"/>
    </source>
</evidence>
<evidence type="ECO:0000256" key="5">
    <source>
        <dbReference type="ARBA" id="ARBA00022475"/>
    </source>
</evidence>
<evidence type="ECO:0000259" key="18">
    <source>
        <dbReference type="PROSITE" id="PS50999"/>
    </source>
</evidence>
<dbReference type="Gene3D" id="1.10.287.90">
    <property type="match status" value="1"/>
</dbReference>
<dbReference type="PROSITE" id="PS50857">
    <property type="entry name" value="COX2_CUA"/>
    <property type="match status" value="1"/>
</dbReference>
<proteinExistence type="inferred from homology"/>
<dbReference type="Pfam" id="PF00116">
    <property type="entry name" value="COX2"/>
    <property type="match status" value="1"/>
</dbReference>
<dbReference type="PANTHER" id="PTHR22888">
    <property type="entry name" value="CYTOCHROME C OXIDASE, SUBUNIT II"/>
    <property type="match status" value="1"/>
</dbReference>
<dbReference type="InterPro" id="IPR034227">
    <property type="entry name" value="CuRO_UO_II"/>
</dbReference>
<evidence type="ECO:0000259" key="17">
    <source>
        <dbReference type="PROSITE" id="PS50857"/>
    </source>
</evidence>
<dbReference type="InterPro" id="IPR006333">
    <property type="entry name" value="Cyt_o_ubiquinol_oxidase_su2"/>
</dbReference>
<keyword evidence="4 15" id="KW-0813">Transport</keyword>
<comment type="similarity">
    <text evidence="3 15">Belongs to the cytochrome c oxidase subunit 2 family.</text>
</comment>
<evidence type="ECO:0000256" key="11">
    <source>
        <dbReference type="ARBA" id="ARBA00023002"/>
    </source>
</evidence>
<dbReference type="InterPro" id="IPR011759">
    <property type="entry name" value="Cyt_c_oxidase_su2_TM_dom"/>
</dbReference>
<dbReference type="Pfam" id="PF06481">
    <property type="entry name" value="COX_ARM"/>
    <property type="match status" value="1"/>
</dbReference>
<feature type="domain" description="Cytochrome oxidase subunit II transmembrane region profile" evidence="18">
    <location>
        <begin position="29"/>
        <end position="126"/>
    </location>
</feature>
<dbReference type="PANTHER" id="PTHR22888:SF18">
    <property type="entry name" value="CYTOCHROME BO(3) UBIQUINOL OXIDASE SUBUNIT 2"/>
    <property type="match status" value="1"/>
</dbReference>
<dbReference type="PIRSF" id="PIRSF000292">
    <property type="entry name" value="Ubi_od_II"/>
    <property type="match status" value="1"/>
</dbReference>
<dbReference type="EMBL" id="JBIGHZ010000001">
    <property type="protein sequence ID" value="MFG6446952.1"/>
    <property type="molecule type" value="Genomic_DNA"/>
</dbReference>
<keyword evidence="13" id="KW-0564">Palmitate</keyword>
<dbReference type="InterPro" id="IPR036257">
    <property type="entry name" value="Cyt_c_oxidase_su2_TM_sf"/>
</dbReference>
<accession>A0ABW7FRK3</accession>
<evidence type="ECO:0000256" key="10">
    <source>
        <dbReference type="ARBA" id="ARBA00022989"/>
    </source>
</evidence>